<organism evidence="3 4">
    <name type="scientific">Desulfovibrio piger ATCC 29098</name>
    <dbReference type="NCBI Taxonomy" id="411464"/>
    <lineage>
        <taxon>Bacteria</taxon>
        <taxon>Pseudomonadati</taxon>
        <taxon>Thermodesulfobacteriota</taxon>
        <taxon>Desulfovibrionia</taxon>
        <taxon>Desulfovibrionales</taxon>
        <taxon>Desulfovibrionaceae</taxon>
        <taxon>Desulfovibrio</taxon>
    </lineage>
</organism>
<dbReference type="HOGENOM" id="CLU_2259249_0_0_7"/>
<keyword evidence="2" id="KW-0812">Transmembrane</keyword>
<accession>B6WS32</accession>
<dbReference type="AlphaFoldDB" id="B6WS32"/>
<proteinExistence type="predicted"/>
<dbReference type="RefSeq" id="WP_006005143.1">
    <property type="nucleotide sequence ID" value="NZ_DS996355.1"/>
</dbReference>
<protein>
    <submittedName>
        <fullName evidence="3">Uncharacterized protein</fullName>
    </submittedName>
</protein>
<comment type="caution">
    <text evidence="3">The sequence shown here is derived from an EMBL/GenBank/DDBJ whole genome shotgun (WGS) entry which is preliminary data.</text>
</comment>
<reference evidence="3 4" key="1">
    <citation type="submission" date="2008-10" db="EMBL/GenBank/DDBJ databases">
        <title>Draft genome sequence of Desulvovibrio piger (ATCC 29098).</title>
        <authorList>
            <person name="Sudarsanam P."/>
            <person name="Ley R."/>
            <person name="Guruge J."/>
            <person name="Turnbaugh P.J."/>
            <person name="Mahowald M."/>
            <person name="Liep D."/>
            <person name="Gordon J."/>
        </authorList>
    </citation>
    <scope>NUCLEOTIDE SEQUENCE [LARGE SCALE GENOMIC DNA]</scope>
    <source>
        <strain evidence="3 4">ATCC 29098</strain>
    </source>
</reference>
<keyword evidence="2" id="KW-1133">Transmembrane helix</keyword>
<evidence type="ECO:0000313" key="4">
    <source>
        <dbReference type="Proteomes" id="UP000003676"/>
    </source>
</evidence>
<evidence type="ECO:0000313" key="3">
    <source>
        <dbReference type="EMBL" id="EEB34190.1"/>
    </source>
</evidence>
<keyword evidence="2" id="KW-0472">Membrane</keyword>
<feature type="coiled-coil region" evidence="1">
    <location>
        <begin position="47"/>
        <end position="74"/>
    </location>
</feature>
<feature type="transmembrane region" description="Helical" evidence="2">
    <location>
        <begin position="6"/>
        <end position="24"/>
    </location>
</feature>
<gene>
    <name evidence="3" type="ORF">DESPIG_00877</name>
</gene>
<dbReference type="EMBL" id="ABXU01000026">
    <property type="protein sequence ID" value="EEB34190.1"/>
    <property type="molecule type" value="Genomic_DNA"/>
</dbReference>
<sequence length="103" mass="11237">MSPLQTMGLVGALLAAGLAVYYLGVAREEAEQLRESLHIGTTQTRATESALSELEKSRREAAEKEREYARAAKAAADLPLEQRFGEYDRLFDAIEAGRGEPAP</sequence>
<dbReference type="Proteomes" id="UP000003676">
    <property type="component" value="Unassembled WGS sequence"/>
</dbReference>
<evidence type="ECO:0000256" key="2">
    <source>
        <dbReference type="SAM" id="Phobius"/>
    </source>
</evidence>
<evidence type="ECO:0000256" key="1">
    <source>
        <dbReference type="SAM" id="Coils"/>
    </source>
</evidence>
<reference evidence="3 4" key="2">
    <citation type="submission" date="2008-10" db="EMBL/GenBank/DDBJ databases">
        <authorList>
            <person name="Fulton L."/>
            <person name="Clifton S."/>
            <person name="Fulton B."/>
            <person name="Xu J."/>
            <person name="Minx P."/>
            <person name="Pepin K.H."/>
            <person name="Johnson M."/>
            <person name="Bhonagiri V."/>
            <person name="Nash W.E."/>
            <person name="Mardis E.R."/>
            <person name="Wilson R.K."/>
        </authorList>
    </citation>
    <scope>NUCLEOTIDE SEQUENCE [LARGE SCALE GENOMIC DNA]</scope>
    <source>
        <strain evidence="3 4">ATCC 29098</strain>
    </source>
</reference>
<name>B6WS32_9BACT</name>
<keyword evidence="1" id="KW-0175">Coiled coil</keyword>